<sequence>MHITAFSVSSVGCSVPRLLDFGYSTGMGQLLRAIVPTLHQHHPESHRPPKPNN</sequence>
<reference evidence="1 2" key="1">
    <citation type="journal article" date="2012" name="Science">
        <title>The Paleozoic origin of enzymatic lignin decomposition reconstructed from 31 fungal genomes.</title>
        <authorList>
            <person name="Floudas D."/>
            <person name="Binder M."/>
            <person name="Riley R."/>
            <person name="Barry K."/>
            <person name="Blanchette R.A."/>
            <person name="Henrissat B."/>
            <person name="Martinez A.T."/>
            <person name="Otillar R."/>
            <person name="Spatafora J.W."/>
            <person name="Yadav J.S."/>
            <person name="Aerts A."/>
            <person name="Benoit I."/>
            <person name="Boyd A."/>
            <person name="Carlson A."/>
            <person name="Copeland A."/>
            <person name="Coutinho P.M."/>
            <person name="de Vries R.P."/>
            <person name="Ferreira P."/>
            <person name="Findley K."/>
            <person name="Foster B."/>
            <person name="Gaskell J."/>
            <person name="Glotzer D."/>
            <person name="Gorecki P."/>
            <person name="Heitman J."/>
            <person name="Hesse C."/>
            <person name="Hori C."/>
            <person name="Igarashi K."/>
            <person name="Jurgens J.A."/>
            <person name="Kallen N."/>
            <person name="Kersten P."/>
            <person name="Kohler A."/>
            <person name="Kuees U."/>
            <person name="Kumar T.K.A."/>
            <person name="Kuo A."/>
            <person name="LaButti K."/>
            <person name="Larrondo L.F."/>
            <person name="Lindquist E."/>
            <person name="Ling A."/>
            <person name="Lombard V."/>
            <person name="Lucas S."/>
            <person name="Lundell T."/>
            <person name="Martin R."/>
            <person name="McLaughlin D.J."/>
            <person name="Morgenstern I."/>
            <person name="Morin E."/>
            <person name="Murat C."/>
            <person name="Nagy L.G."/>
            <person name="Nolan M."/>
            <person name="Ohm R.A."/>
            <person name="Patyshakuliyeva A."/>
            <person name="Rokas A."/>
            <person name="Ruiz-Duenas F.J."/>
            <person name="Sabat G."/>
            <person name="Salamov A."/>
            <person name="Samejima M."/>
            <person name="Schmutz J."/>
            <person name="Slot J.C."/>
            <person name="St John F."/>
            <person name="Stenlid J."/>
            <person name="Sun H."/>
            <person name="Sun S."/>
            <person name="Syed K."/>
            <person name="Tsang A."/>
            <person name="Wiebenga A."/>
            <person name="Young D."/>
            <person name="Pisabarro A."/>
            <person name="Eastwood D.C."/>
            <person name="Martin F."/>
            <person name="Cullen D."/>
            <person name="Grigoriev I.V."/>
            <person name="Hibbett D.S."/>
        </authorList>
    </citation>
    <scope>NUCLEOTIDE SEQUENCE [LARGE SCALE GENOMIC DNA]</scope>
    <source>
        <strain evidence="1 2">DJM-731 SS1</strain>
    </source>
</reference>
<evidence type="ECO:0000313" key="1">
    <source>
        <dbReference type="EMBL" id="EJT97984.1"/>
    </source>
</evidence>
<dbReference type="HOGENOM" id="CLU_3068631_0_0_1"/>
<organism evidence="1 2">
    <name type="scientific">Dacryopinax primogenitus (strain DJM 731)</name>
    <name type="common">Brown rot fungus</name>
    <dbReference type="NCBI Taxonomy" id="1858805"/>
    <lineage>
        <taxon>Eukaryota</taxon>
        <taxon>Fungi</taxon>
        <taxon>Dikarya</taxon>
        <taxon>Basidiomycota</taxon>
        <taxon>Agaricomycotina</taxon>
        <taxon>Dacrymycetes</taxon>
        <taxon>Dacrymycetales</taxon>
        <taxon>Dacrymycetaceae</taxon>
        <taxon>Dacryopinax</taxon>
    </lineage>
</organism>
<protein>
    <submittedName>
        <fullName evidence="1">Uncharacterized protein</fullName>
    </submittedName>
</protein>
<proteinExistence type="predicted"/>
<accession>M5FS63</accession>
<dbReference type="GeneID" id="63688961"/>
<evidence type="ECO:0000313" key="2">
    <source>
        <dbReference type="Proteomes" id="UP000030653"/>
    </source>
</evidence>
<dbReference type="Proteomes" id="UP000030653">
    <property type="component" value="Unassembled WGS sequence"/>
</dbReference>
<name>M5FS63_DACPD</name>
<dbReference type="AlphaFoldDB" id="M5FS63"/>
<gene>
    <name evidence="1" type="ORF">DACRYDRAFT_24889</name>
</gene>
<dbReference type="RefSeq" id="XP_040624882.1">
    <property type="nucleotide sequence ID" value="XM_040773899.1"/>
</dbReference>
<dbReference type="EMBL" id="JH795875">
    <property type="protein sequence ID" value="EJT97984.1"/>
    <property type="molecule type" value="Genomic_DNA"/>
</dbReference>
<keyword evidence="2" id="KW-1185">Reference proteome</keyword>